<comment type="caution">
    <text evidence="3">The sequence shown here is derived from an EMBL/GenBank/DDBJ whole genome shotgun (WGS) entry which is preliminary data.</text>
</comment>
<dbReference type="InterPro" id="IPR012340">
    <property type="entry name" value="NA-bd_OB-fold"/>
</dbReference>
<dbReference type="Pfam" id="PF12172">
    <property type="entry name" value="zf-ChsH2"/>
    <property type="match status" value="1"/>
</dbReference>
<dbReference type="InterPro" id="IPR022002">
    <property type="entry name" value="ChsH2_Znr"/>
</dbReference>
<dbReference type="EMBL" id="BMNL01000004">
    <property type="protein sequence ID" value="GGP22527.1"/>
    <property type="molecule type" value="Genomic_DNA"/>
</dbReference>
<evidence type="ECO:0008006" key="5">
    <source>
        <dbReference type="Google" id="ProtNLM"/>
    </source>
</evidence>
<dbReference type="PANTHER" id="PTHR34075:SF6">
    <property type="entry name" value="DNA-BINDING PROTEIN"/>
    <property type="match status" value="1"/>
</dbReference>
<dbReference type="InterPro" id="IPR052513">
    <property type="entry name" value="Thioester_dehydratase-like"/>
</dbReference>
<organism evidence="3 4">
    <name type="scientific">Thermocladium modestius</name>
    <dbReference type="NCBI Taxonomy" id="62609"/>
    <lineage>
        <taxon>Archaea</taxon>
        <taxon>Thermoproteota</taxon>
        <taxon>Thermoprotei</taxon>
        <taxon>Thermoproteales</taxon>
        <taxon>Thermoproteaceae</taxon>
        <taxon>Thermocladium</taxon>
    </lineage>
</organism>
<dbReference type="RefSeq" id="WP_229657766.1">
    <property type="nucleotide sequence ID" value="NZ_BMNL01000004.1"/>
</dbReference>
<dbReference type="Proteomes" id="UP000610960">
    <property type="component" value="Unassembled WGS sequence"/>
</dbReference>
<dbReference type="PANTHER" id="PTHR34075">
    <property type="entry name" value="BLR3430 PROTEIN"/>
    <property type="match status" value="1"/>
</dbReference>
<sequence length="147" mass="16280">MIVKDKDGNAMIQSERELKLRYVISVNKVRRFFDGLQEGKVYFTKCIKCGAKYFPPQADCPACGSSEMEWIPITGRGKLVALTIINVKPSSFSGPDYAVGVARFGELGVVAWLDIDASIARDSVRPGVDVELVVKDGRYWLHPIINA</sequence>
<dbReference type="InterPro" id="IPR002878">
    <property type="entry name" value="ChsH2_C"/>
</dbReference>
<keyword evidence="4" id="KW-1185">Reference proteome</keyword>
<protein>
    <recommendedName>
        <fullName evidence="5">DNA-binding protein</fullName>
    </recommendedName>
</protein>
<feature type="domain" description="ChsH2 C-terminal OB-fold" evidence="1">
    <location>
        <begin position="70"/>
        <end position="134"/>
    </location>
</feature>
<evidence type="ECO:0000313" key="3">
    <source>
        <dbReference type="EMBL" id="GGP22527.1"/>
    </source>
</evidence>
<dbReference type="AlphaFoldDB" id="A0A830GZU7"/>
<evidence type="ECO:0000259" key="1">
    <source>
        <dbReference type="Pfam" id="PF01796"/>
    </source>
</evidence>
<evidence type="ECO:0000313" key="4">
    <source>
        <dbReference type="Proteomes" id="UP000610960"/>
    </source>
</evidence>
<proteinExistence type="predicted"/>
<dbReference type="Gene3D" id="6.10.30.10">
    <property type="match status" value="1"/>
</dbReference>
<accession>A0A830GZU7</accession>
<evidence type="ECO:0000259" key="2">
    <source>
        <dbReference type="Pfam" id="PF12172"/>
    </source>
</evidence>
<reference evidence="3" key="1">
    <citation type="journal article" date="2014" name="Int. J. Syst. Evol. Microbiol.">
        <title>Complete genome sequence of Corynebacterium casei LMG S-19264T (=DSM 44701T), isolated from a smear-ripened cheese.</title>
        <authorList>
            <consortium name="US DOE Joint Genome Institute (JGI-PGF)"/>
            <person name="Walter F."/>
            <person name="Albersmeier A."/>
            <person name="Kalinowski J."/>
            <person name="Ruckert C."/>
        </authorList>
    </citation>
    <scope>NUCLEOTIDE SEQUENCE</scope>
    <source>
        <strain evidence="3">JCM 10088</strain>
    </source>
</reference>
<dbReference type="SUPFAM" id="SSF50249">
    <property type="entry name" value="Nucleic acid-binding proteins"/>
    <property type="match status" value="1"/>
</dbReference>
<reference evidence="3" key="2">
    <citation type="submission" date="2020-09" db="EMBL/GenBank/DDBJ databases">
        <authorList>
            <person name="Sun Q."/>
            <person name="Ohkuma M."/>
        </authorList>
    </citation>
    <scope>NUCLEOTIDE SEQUENCE</scope>
    <source>
        <strain evidence="3">JCM 10088</strain>
    </source>
</reference>
<name>A0A830GZU7_9CREN</name>
<feature type="domain" description="ChsH2 rubredoxin-like zinc ribbon" evidence="2">
    <location>
        <begin position="33"/>
        <end position="69"/>
    </location>
</feature>
<gene>
    <name evidence="3" type="ORF">GCM10007981_18950</name>
</gene>
<dbReference type="Pfam" id="PF01796">
    <property type="entry name" value="OB_ChsH2_C"/>
    <property type="match status" value="1"/>
</dbReference>